<name>A0A558DWT7_9GAMM</name>
<dbReference type="RefSeq" id="WP_144358567.1">
    <property type="nucleotide sequence ID" value="NZ_VMNH01000008.1"/>
</dbReference>
<organism evidence="1 2">
    <name type="scientific">Sedimenticola selenatireducens</name>
    <dbReference type="NCBI Taxonomy" id="191960"/>
    <lineage>
        <taxon>Bacteria</taxon>
        <taxon>Pseudomonadati</taxon>
        <taxon>Pseudomonadota</taxon>
        <taxon>Gammaproteobacteria</taxon>
        <taxon>Chromatiales</taxon>
        <taxon>Sedimenticolaceae</taxon>
        <taxon>Sedimenticola</taxon>
    </lineage>
</organism>
<keyword evidence="2" id="KW-1185">Reference proteome</keyword>
<dbReference type="AlphaFoldDB" id="A0A558DWT7"/>
<gene>
    <name evidence="1" type="ORF">FHP88_08260</name>
</gene>
<evidence type="ECO:0000313" key="2">
    <source>
        <dbReference type="Proteomes" id="UP000316649"/>
    </source>
</evidence>
<reference evidence="1 2" key="1">
    <citation type="submission" date="2019-07" db="EMBL/GenBank/DDBJ databases">
        <title>The pathways for chlorine oxyanion respiration interact through the shared metabolite chlorate.</title>
        <authorList>
            <person name="Barnum T.P."/>
            <person name="Cheng Y."/>
            <person name="Hill K.A."/>
            <person name="Lucas L.N."/>
            <person name="Carlson H.K."/>
            <person name="Coates J.D."/>
        </authorList>
    </citation>
    <scope>NUCLEOTIDE SEQUENCE [LARGE SCALE GENOMIC DNA]</scope>
    <source>
        <strain evidence="1 2">BK-1</strain>
    </source>
</reference>
<protein>
    <submittedName>
        <fullName evidence="1">Uncharacterized protein</fullName>
    </submittedName>
</protein>
<sequence>MIGVSGEKDMKHFCIFMVTLVLLGSSASWATEIVQPEPDFLDFVPEQKYPLNIPEGKMRHFLPYAYLKLSLPSTTKVPFSAKYWVNVNKQNMRVSHVTLEVPLDNPARCVEIEKELKAILFKEGFKPAEPDALFFDLVAKRGKLVARMRCSMGAIPASEPSRRLPPKVRLTVTTAEEHHQFEETMRNVRH</sequence>
<proteinExistence type="predicted"/>
<evidence type="ECO:0000313" key="1">
    <source>
        <dbReference type="EMBL" id="TVO75477.1"/>
    </source>
</evidence>
<comment type="caution">
    <text evidence="1">The sequence shown here is derived from an EMBL/GenBank/DDBJ whole genome shotgun (WGS) entry which is preliminary data.</text>
</comment>
<dbReference type="EMBL" id="VMNH01000008">
    <property type="protein sequence ID" value="TVO75477.1"/>
    <property type="molecule type" value="Genomic_DNA"/>
</dbReference>
<accession>A0A558DWT7</accession>
<dbReference type="Proteomes" id="UP000316649">
    <property type="component" value="Unassembled WGS sequence"/>
</dbReference>